<evidence type="ECO:0000256" key="5">
    <source>
        <dbReference type="RuleBase" id="RU362116"/>
    </source>
</evidence>
<dbReference type="PANTHER" id="PTHR30435:SF1">
    <property type="entry name" value="FLAGELLAR HOOK PROTEIN FLGE"/>
    <property type="match status" value="1"/>
</dbReference>
<evidence type="ECO:0000259" key="6">
    <source>
        <dbReference type="Pfam" id="PF00460"/>
    </source>
</evidence>
<keyword evidence="10" id="KW-0969">Cilium</keyword>
<dbReference type="InterPro" id="IPR019776">
    <property type="entry name" value="Flagellar_basal_body_rod_CS"/>
</dbReference>
<evidence type="ECO:0000256" key="1">
    <source>
        <dbReference type="ARBA" id="ARBA00004117"/>
    </source>
</evidence>
<dbReference type="AlphaFoldDB" id="A0A7W5B750"/>
<dbReference type="GO" id="GO:0005829">
    <property type="term" value="C:cytosol"/>
    <property type="evidence" value="ECO:0007669"/>
    <property type="project" value="TreeGrafter"/>
</dbReference>
<feature type="domain" description="Flagellar hook protein FlgE/F/G-like D1" evidence="9">
    <location>
        <begin position="83"/>
        <end position="123"/>
    </location>
</feature>
<evidence type="ECO:0000256" key="3">
    <source>
        <dbReference type="ARBA" id="ARBA00019015"/>
    </source>
</evidence>
<dbReference type="Pfam" id="PF07559">
    <property type="entry name" value="FlgE_D2"/>
    <property type="match status" value="2"/>
</dbReference>
<comment type="caution">
    <text evidence="10">The sequence shown here is derived from an EMBL/GenBank/DDBJ whole genome shotgun (WGS) entry which is preliminary data.</text>
</comment>
<dbReference type="InterPro" id="IPR020013">
    <property type="entry name" value="Flagellar_FlgE/F/G"/>
</dbReference>
<dbReference type="InterPro" id="IPR053967">
    <property type="entry name" value="LlgE_F_G-like_D1"/>
</dbReference>
<proteinExistence type="inferred from homology"/>
<dbReference type="Pfam" id="PF06429">
    <property type="entry name" value="Flg_bbr_C"/>
    <property type="match status" value="1"/>
</dbReference>
<dbReference type="GO" id="GO:0044780">
    <property type="term" value="P:bacterial-type flagellum assembly"/>
    <property type="evidence" value="ECO:0007669"/>
    <property type="project" value="InterPro"/>
</dbReference>
<comment type="subcellular location">
    <subcellularLocation>
        <location evidence="1 5">Bacterial flagellum basal body</location>
    </subcellularLocation>
</comment>
<dbReference type="EMBL" id="JACHXD010000002">
    <property type="protein sequence ID" value="MBB3117763.1"/>
    <property type="molecule type" value="Genomic_DNA"/>
</dbReference>
<comment type="similarity">
    <text evidence="2 5">Belongs to the flagella basal body rod proteins family.</text>
</comment>
<dbReference type="InterPro" id="IPR037925">
    <property type="entry name" value="FlgE/F/G-like"/>
</dbReference>
<comment type="function">
    <text evidence="5">A flexible structure which links the flagellar filament to the drive apparatus in the basal body.</text>
</comment>
<name>A0A7W5B750_9BURK</name>
<evidence type="ECO:0000256" key="4">
    <source>
        <dbReference type="ARBA" id="ARBA00023143"/>
    </source>
</evidence>
<evidence type="ECO:0000313" key="11">
    <source>
        <dbReference type="Proteomes" id="UP000541535"/>
    </source>
</evidence>
<feature type="domain" description="Flagellar hook protein FlgE D2" evidence="8">
    <location>
        <begin position="160"/>
        <end position="233"/>
    </location>
</feature>
<dbReference type="Pfam" id="PF22692">
    <property type="entry name" value="LlgE_F_G_D1"/>
    <property type="match status" value="1"/>
</dbReference>
<evidence type="ECO:0000259" key="9">
    <source>
        <dbReference type="Pfam" id="PF22692"/>
    </source>
</evidence>
<dbReference type="SUPFAM" id="SSF117143">
    <property type="entry name" value="Flagellar hook protein flgE"/>
    <property type="match status" value="1"/>
</dbReference>
<dbReference type="InterPro" id="IPR011491">
    <property type="entry name" value="FlgE_D2"/>
</dbReference>
<dbReference type="InterPro" id="IPR001444">
    <property type="entry name" value="Flag_bb_rod_N"/>
</dbReference>
<feature type="domain" description="Flagellar hook protein FlgE D2" evidence="8">
    <location>
        <begin position="314"/>
        <end position="393"/>
    </location>
</feature>
<dbReference type="RefSeq" id="WP_183439718.1">
    <property type="nucleotide sequence ID" value="NZ_JACHXD010000002.1"/>
</dbReference>
<evidence type="ECO:0000256" key="2">
    <source>
        <dbReference type="ARBA" id="ARBA00009677"/>
    </source>
</evidence>
<dbReference type="Proteomes" id="UP000541535">
    <property type="component" value="Unassembled WGS sequence"/>
</dbReference>
<dbReference type="Gene3D" id="2.60.98.20">
    <property type="entry name" value="Flagellar hook protein FlgE"/>
    <property type="match status" value="2"/>
</dbReference>
<dbReference type="PANTHER" id="PTHR30435">
    <property type="entry name" value="FLAGELLAR PROTEIN"/>
    <property type="match status" value="1"/>
</dbReference>
<dbReference type="InterPro" id="IPR037058">
    <property type="entry name" value="Falgellar_hook_FlgE_sf"/>
</dbReference>
<dbReference type="Pfam" id="PF00460">
    <property type="entry name" value="Flg_bb_rod"/>
    <property type="match status" value="1"/>
</dbReference>
<sequence length="512" mass="53572">MFQQGLSGLNAADISLKTIGNNIANASTVGFKGSVAQFADLYANSLNGVSGNNPGIGVSVARLAQQFTQGGIETTNNPLDISINGGGFFRTVVNGAVQYSRNGQFLLDKNGGIINAQGAQVTGYLANKDGVILSGAPVPLVIDSSDLKPKPTDNANFSINLNSRDELPVKTPFSPTDPTSFNKQTSLNVYDSLGNAHVMGVYYVKTAPNTWDVYMSNDGVELQTQKVLADAAATDPVKLARQAYYDAVVAVPQGDILAANIGYANALGEALEAAILAIDPGADVTKLNAMWKDPATNIGNRGNTNPDEIGATMATAFMVPAVKQSTLVFDRSGAMDLTAMAALTPPQKLPLTVSLPIFPDLGSVQPMTIKVDFAGTTQYGAPTSEKASTQDGYSAGSLERFAADEKGVIIGQYSNGKSRPLAQIVLANFASPDGLVPLGNNAWAESSASGAPQVGVPGDGKMGKLRSSSVEVSNVDLTRELVNMITAQRVYQANAQTIKTQDSIMQTLVNLR</sequence>
<dbReference type="InterPro" id="IPR010930">
    <property type="entry name" value="Flg_bb/hook_C_dom"/>
</dbReference>
<dbReference type="GO" id="GO:0005198">
    <property type="term" value="F:structural molecule activity"/>
    <property type="evidence" value="ECO:0007669"/>
    <property type="project" value="InterPro"/>
</dbReference>
<dbReference type="GO" id="GO:0071978">
    <property type="term" value="P:bacterial-type flagellum-dependent swarming motility"/>
    <property type="evidence" value="ECO:0007669"/>
    <property type="project" value="TreeGrafter"/>
</dbReference>
<feature type="domain" description="Flagellar basal body rod protein N-terminal" evidence="6">
    <location>
        <begin position="5"/>
        <end position="32"/>
    </location>
</feature>
<dbReference type="GO" id="GO:0009425">
    <property type="term" value="C:bacterial-type flagellum basal body"/>
    <property type="evidence" value="ECO:0007669"/>
    <property type="project" value="UniProtKB-SubCell"/>
</dbReference>
<dbReference type="NCBIfam" id="TIGR03506">
    <property type="entry name" value="FlgEFG_subfam"/>
    <property type="match status" value="1"/>
</dbReference>
<reference evidence="10 11" key="1">
    <citation type="submission" date="2020-08" db="EMBL/GenBank/DDBJ databases">
        <title>Genomic Encyclopedia of Type Strains, Phase III (KMG-III): the genomes of soil and plant-associated and newly described type strains.</title>
        <authorList>
            <person name="Whitman W."/>
        </authorList>
    </citation>
    <scope>NUCLEOTIDE SEQUENCE [LARGE SCALE GENOMIC DNA]</scope>
    <source>
        <strain evidence="10 11">CECT 8897</strain>
    </source>
</reference>
<accession>A0A7W5B750</accession>
<keyword evidence="11" id="KW-1185">Reference proteome</keyword>
<keyword evidence="10" id="KW-0966">Cell projection</keyword>
<dbReference type="InterPro" id="IPR002371">
    <property type="entry name" value="FlgK"/>
</dbReference>
<keyword evidence="4 5" id="KW-0975">Bacterial flagellum</keyword>
<keyword evidence="10" id="KW-0282">Flagellum</keyword>
<dbReference type="PRINTS" id="PR01005">
    <property type="entry name" value="FLGHOOKAP1"/>
</dbReference>
<evidence type="ECO:0000313" key="10">
    <source>
        <dbReference type="EMBL" id="MBB3117763.1"/>
    </source>
</evidence>
<dbReference type="GO" id="GO:0009424">
    <property type="term" value="C:bacterial-type flagellum hook"/>
    <property type="evidence" value="ECO:0007669"/>
    <property type="project" value="InterPro"/>
</dbReference>
<evidence type="ECO:0000259" key="7">
    <source>
        <dbReference type="Pfam" id="PF06429"/>
    </source>
</evidence>
<dbReference type="PROSITE" id="PS00588">
    <property type="entry name" value="FLAGELLA_BB_ROD"/>
    <property type="match status" value="1"/>
</dbReference>
<organism evidence="10 11">
    <name type="scientific">Pseudoduganella violacea</name>
    <dbReference type="NCBI Taxonomy" id="1715466"/>
    <lineage>
        <taxon>Bacteria</taxon>
        <taxon>Pseudomonadati</taxon>
        <taxon>Pseudomonadota</taxon>
        <taxon>Betaproteobacteria</taxon>
        <taxon>Burkholderiales</taxon>
        <taxon>Oxalobacteraceae</taxon>
        <taxon>Telluria group</taxon>
        <taxon>Pseudoduganella</taxon>
    </lineage>
</organism>
<protein>
    <recommendedName>
        <fullName evidence="3 5">Flagellar hook protein FlgE</fullName>
    </recommendedName>
</protein>
<feature type="domain" description="Flagellar basal-body/hook protein C-terminal" evidence="7">
    <location>
        <begin position="467"/>
        <end position="511"/>
    </location>
</feature>
<gene>
    <name evidence="10" type="ORF">FHS03_000789</name>
</gene>
<evidence type="ECO:0000259" key="8">
    <source>
        <dbReference type="Pfam" id="PF07559"/>
    </source>
</evidence>